<feature type="transmembrane region" description="Helical" evidence="1">
    <location>
        <begin position="133"/>
        <end position="152"/>
    </location>
</feature>
<name>A0A7W9GE00_9ACTN</name>
<gene>
    <name evidence="2" type="ORF">HD596_008722</name>
</gene>
<dbReference type="EMBL" id="JACHMB010000001">
    <property type="protein sequence ID" value="MBB5781966.1"/>
    <property type="molecule type" value="Genomic_DNA"/>
</dbReference>
<organism evidence="2 3">
    <name type="scientific">Nonomuraea jabiensis</name>
    <dbReference type="NCBI Taxonomy" id="882448"/>
    <lineage>
        <taxon>Bacteria</taxon>
        <taxon>Bacillati</taxon>
        <taxon>Actinomycetota</taxon>
        <taxon>Actinomycetes</taxon>
        <taxon>Streptosporangiales</taxon>
        <taxon>Streptosporangiaceae</taxon>
        <taxon>Nonomuraea</taxon>
    </lineage>
</organism>
<evidence type="ECO:0000313" key="3">
    <source>
        <dbReference type="Proteomes" id="UP000579153"/>
    </source>
</evidence>
<accession>A0A7W9GE00</accession>
<dbReference type="Proteomes" id="UP000579153">
    <property type="component" value="Unassembled WGS sequence"/>
</dbReference>
<feature type="transmembrane region" description="Helical" evidence="1">
    <location>
        <begin position="54"/>
        <end position="74"/>
    </location>
</feature>
<proteinExistence type="predicted"/>
<feature type="transmembrane region" description="Helical" evidence="1">
    <location>
        <begin position="6"/>
        <end position="33"/>
    </location>
</feature>
<reference evidence="2 3" key="1">
    <citation type="submission" date="2020-08" db="EMBL/GenBank/DDBJ databases">
        <title>Sequencing the genomes of 1000 actinobacteria strains.</title>
        <authorList>
            <person name="Klenk H.-P."/>
        </authorList>
    </citation>
    <scope>NUCLEOTIDE SEQUENCE [LARGE SCALE GENOMIC DNA]</scope>
    <source>
        <strain evidence="2 3">DSM 45507</strain>
    </source>
</reference>
<keyword evidence="1" id="KW-0812">Transmembrane</keyword>
<dbReference type="RefSeq" id="WP_185075167.1">
    <property type="nucleotide sequence ID" value="NZ_JACHMB010000001.1"/>
</dbReference>
<comment type="caution">
    <text evidence="2">The sequence shown here is derived from an EMBL/GenBank/DDBJ whole genome shotgun (WGS) entry which is preliminary data.</text>
</comment>
<sequence>MTRSYFELLILLLNLASADALAVIAGVLHKAMLTLDERAFRNFLKPLHKGAQRSPYLIITATLHVVLFIPYFIIYGFDNLWFTAGAIVAVAASTFISKPVILPTYQMIYDKLDPDDTAAIRAWRDILGRRNKFRAAIQFVSVALMTIGLYGIS</sequence>
<keyword evidence="1" id="KW-0472">Membrane</keyword>
<evidence type="ECO:0000313" key="2">
    <source>
        <dbReference type="EMBL" id="MBB5781966.1"/>
    </source>
</evidence>
<keyword evidence="3" id="KW-1185">Reference proteome</keyword>
<evidence type="ECO:0000256" key="1">
    <source>
        <dbReference type="SAM" id="Phobius"/>
    </source>
</evidence>
<dbReference type="AlphaFoldDB" id="A0A7W9GE00"/>
<feature type="transmembrane region" description="Helical" evidence="1">
    <location>
        <begin position="80"/>
        <end position="101"/>
    </location>
</feature>
<protein>
    <recommendedName>
        <fullName evidence="4">DUF1772 domain-containing protein</fullName>
    </recommendedName>
</protein>
<evidence type="ECO:0008006" key="4">
    <source>
        <dbReference type="Google" id="ProtNLM"/>
    </source>
</evidence>
<keyword evidence="1" id="KW-1133">Transmembrane helix</keyword>